<sequence>MNLKLYGIRLCSIGLSWAPLPHSPTRRPASDARDAMPRNWTRKTTKASCIKKIKEVKKNLFKSSSSEESADEQVPYVESDLENIEIPLNIQQNFQNEREQSVCAICLEEGKPREIWYRCRLCAGWAHEACTGCDDPSRYRCDFCI</sequence>
<feature type="region of interest" description="Disordered" evidence="1">
    <location>
        <begin position="22"/>
        <end position="43"/>
    </location>
</feature>
<dbReference type="Proteomes" id="UP001153321">
    <property type="component" value="Chromosome 9"/>
</dbReference>
<dbReference type="SUPFAM" id="SSF57903">
    <property type="entry name" value="FYVE/PHD zinc finger"/>
    <property type="match status" value="1"/>
</dbReference>
<evidence type="ECO:0000313" key="2">
    <source>
        <dbReference type="EMBL" id="CAH1647319.1"/>
    </source>
</evidence>
<gene>
    <name evidence="2" type="ORF">SPLIT_LOCUS12670</name>
</gene>
<evidence type="ECO:0000256" key="1">
    <source>
        <dbReference type="SAM" id="MobiDB-lite"/>
    </source>
</evidence>
<dbReference type="AlphaFoldDB" id="A0A9P0IJU1"/>
<dbReference type="EMBL" id="LR824540">
    <property type="protein sequence ID" value="CAH1647319.1"/>
    <property type="molecule type" value="Genomic_DNA"/>
</dbReference>
<dbReference type="InterPro" id="IPR011011">
    <property type="entry name" value="Znf_FYVE_PHD"/>
</dbReference>
<evidence type="ECO:0000313" key="3">
    <source>
        <dbReference type="Proteomes" id="UP001153321"/>
    </source>
</evidence>
<proteinExistence type="predicted"/>
<dbReference type="CDD" id="cd15517">
    <property type="entry name" value="PHD_TCF19_like"/>
    <property type="match status" value="1"/>
</dbReference>
<keyword evidence="3" id="KW-1185">Reference proteome</keyword>
<reference evidence="2" key="1">
    <citation type="submission" date="2022-02" db="EMBL/GenBank/DDBJ databases">
        <authorList>
            <person name="King R."/>
        </authorList>
    </citation>
    <scope>NUCLEOTIDE SEQUENCE</scope>
</reference>
<name>A0A9P0IJU1_SPOLI</name>
<organism evidence="2 3">
    <name type="scientific">Spodoptera littoralis</name>
    <name type="common">Egyptian cotton leafworm</name>
    <dbReference type="NCBI Taxonomy" id="7109"/>
    <lineage>
        <taxon>Eukaryota</taxon>
        <taxon>Metazoa</taxon>
        <taxon>Ecdysozoa</taxon>
        <taxon>Arthropoda</taxon>
        <taxon>Hexapoda</taxon>
        <taxon>Insecta</taxon>
        <taxon>Pterygota</taxon>
        <taxon>Neoptera</taxon>
        <taxon>Endopterygota</taxon>
        <taxon>Lepidoptera</taxon>
        <taxon>Glossata</taxon>
        <taxon>Ditrysia</taxon>
        <taxon>Noctuoidea</taxon>
        <taxon>Noctuidae</taxon>
        <taxon>Amphipyrinae</taxon>
        <taxon>Spodoptera</taxon>
    </lineage>
</organism>
<protein>
    <submittedName>
        <fullName evidence="2">Uncharacterized protein</fullName>
    </submittedName>
</protein>
<accession>A0A9P0IJU1</accession>